<dbReference type="EMBL" id="CAOQHR010000001">
    <property type="protein sequence ID" value="CAI6227227.1"/>
    <property type="molecule type" value="Genomic_DNA"/>
</dbReference>
<gene>
    <name evidence="7" type="ORF">PDIGIT_LOCUS75</name>
</gene>
<dbReference type="AlphaFoldDB" id="A0A9W4U170"/>
<evidence type="ECO:0000313" key="8">
    <source>
        <dbReference type="Proteomes" id="UP001152607"/>
    </source>
</evidence>
<dbReference type="InterPro" id="IPR001077">
    <property type="entry name" value="COMT_C"/>
</dbReference>
<accession>A0A9W4U170</accession>
<evidence type="ECO:0000256" key="3">
    <source>
        <dbReference type="ARBA" id="ARBA00022691"/>
    </source>
</evidence>
<dbReference type="PROSITE" id="PS51683">
    <property type="entry name" value="SAM_OMT_II"/>
    <property type="match status" value="1"/>
</dbReference>
<dbReference type="GO" id="GO:0008171">
    <property type="term" value="F:O-methyltransferase activity"/>
    <property type="evidence" value="ECO:0007669"/>
    <property type="project" value="InterPro"/>
</dbReference>
<evidence type="ECO:0000256" key="2">
    <source>
        <dbReference type="ARBA" id="ARBA00022679"/>
    </source>
</evidence>
<dbReference type="Proteomes" id="UP001152607">
    <property type="component" value="Unassembled WGS sequence"/>
</dbReference>
<proteinExistence type="predicted"/>
<sequence length="449" mass="49274">MAIKIAPLVAVLCSSLLSGVLFSFPLASATPYASMAGNSSRIVELAAQISSNVAQLQGQLSAQDLPSPSFNENFNASYPANVTHLRDSLLDATAELHELLLDPLLVLFKFASISNLAIIDAVARYKIPDMIPPGGRMSFEEIGEKIGLETNVIRRFLRSAMAMHILEEPEPGMVGHTSISRFLANPAINGWAEFEGRDTWPASTRIVDALQKWPNSQQPNETAWVLANNGKTVQDVIATEPERAQRFINGRSAIDYVPGYNMSLLSTAYDWASLGAAKIVHVGGAMGQAAIELTKNFPDITVIVQDSKAMMGGGQLVPEDLKGRVLFEEGGLFVPQNETVPVYFFRLAFRGLGDQFAQQILKAQIPALQPGVKLLIQDVVMPEQNVVPLWKERTQRSVDMALQVFGNGRERYLDEWKALFAAADERFVLEKVHVPTDSLLDIIEVTWKG</sequence>
<feature type="domain" description="O-methyltransferase dimerisation" evidence="6">
    <location>
        <begin position="119"/>
        <end position="184"/>
    </location>
</feature>
<dbReference type="SUPFAM" id="SSF53335">
    <property type="entry name" value="S-adenosyl-L-methionine-dependent methyltransferases"/>
    <property type="match status" value="1"/>
</dbReference>
<dbReference type="Gene3D" id="1.10.10.10">
    <property type="entry name" value="Winged helix-like DNA-binding domain superfamily/Winged helix DNA-binding domain"/>
    <property type="match status" value="1"/>
</dbReference>
<feature type="domain" description="O-methyltransferase C-terminal" evidence="5">
    <location>
        <begin position="230"/>
        <end position="423"/>
    </location>
</feature>
<keyword evidence="4" id="KW-0732">Signal</keyword>
<evidence type="ECO:0000256" key="1">
    <source>
        <dbReference type="ARBA" id="ARBA00022603"/>
    </source>
</evidence>
<evidence type="ECO:0008006" key="9">
    <source>
        <dbReference type="Google" id="ProtNLM"/>
    </source>
</evidence>
<keyword evidence="3" id="KW-0949">S-adenosyl-L-methionine</keyword>
<comment type="caution">
    <text evidence="7">The sequence shown here is derived from an EMBL/GenBank/DDBJ whole genome shotgun (WGS) entry which is preliminary data.</text>
</comment>
<evidence type="ECO:0000259" key="6">
    <source>
        <dbReference type="Pfam" id="PF08100"/>
    </source>
</evidence>
<evidence type="ECO:0000256" key="4">
    <source>
        <dbReference type="SAM" id="SignalP"/>
    </source>
</evidence>
<dbReference type="SUPFAM" id="SSF46785">
    <property type="entry name" value="Winged helix' DNA-binding domain"/>
    <property type="match status" value="1"/>
</dbReference>
<dbReference type="InterPro" id="IPR016461">
    <property type="entry name" value="COMT-like"/>
</dbReference>
<dbReference type="Pfam" id="PF08100">
    <property type="entry name" value="Dimerisation"/>
    <property type="match status" value="1"/>
</dbReference>
<evidence type="ECO:0000313" key="7">
    <source>
        <dbReference type="EMBL" id="CAI6227227.1"/>
    </source>
</evidence>
<dbReference type="InterPro" id="IPR036388">
    <property type="entry name" value="WH-like_DNA-bd_sf"/>
</dbReference>
<dbReference type="PANTHER" id="PTHR43712:SF12">
    <property type="entry name" value="STERIGMATOCYSTIN 8-O-METHYLTRANSFERASE"/>
    <property type="match status" value="1"/>
</dbReference>
<reference evidence="7" key="1">
    <citation type="submission" date="2023-01" db="EMBL/GenBank/DDBJ databases">
        <authorList>
            <person name="Van Ghelder C."/>
            <person name="Rancurel C."/>
        </authorList>
    </citation>
    <scope>NUCLEOTIDE SEQUENCE</scope>
    <source>
        <strain evidence="7">CNCM I-4278</strain>
    </source>
</reference>
<dbReference type="InterPro" id="IPR029063">
    <property type="entry name" value="SAM-dependent_MTases_sf"/>
</dbReference>
<protein>
    <recommendedName>
        <fullName evidence="9">S-adenosyl-L-methionine-dependent methyltransferase</fullName>
    </recommendedName>
</protein>
<keyword evidence="1" id="KW-0489">Methyltransferase</keyword>
<keyword evidence="2" id="KW-0808">Transferase</keyword>
<organism evidence="7 8">
    <name type="scientific">Periconia digitata</name>
    <dbReference type="NCBI Taxonomy" id="1303443"/>
    <lineage>
        <taxon>Eukaryota</taxon>
        <taxon>Fungi</taxon>
        <taxon>Dikarya</taxon>
        <taxon>Ascomycota</taxon>
        <taxon>Pezizomycotina</taxon>
        <taxon>Dothideomycetes</taxon>
        <taxon>Pleosporomycetidae</taxon>
        <taxon>Pleosporales</taxon>
        <taxon>Massarineae</taxon>
        <taxon>Periconiaceae</taxon>
        <taxon>Periconia</taxon>
    </lineage>
</organism>
<dbReference type="Gene3D" id="3.40.50.150">
    <property type="entry name" value="Vaccinia Virus protein VP39"/>
    <property type="match status" value="1"/>
</dbReference>
<dbReference type="PANTHER" id="PTHR43712">
    <property type="entry name" value="PUTATIVE (AFU_ORTHOLOGUE AFUA_4G14580)-RELATED"/>
    <property type="match status" value="1"/>
</dbReference>
<dbReference type="InterPro" id="IPR036390">
    <property type="entry name" value="WH_DNA-bd_sf"/>
</dbReference>
<feature type="signal peptide" evidence="4">
    <location>
        <begin position="1"/>
        <end position="29"/>
    </location>
</feature>
<keyword evidence="8" id="KW-1185">Reference proteome</keyword>
<name>A0A9W4U170_9PLEO</name>
<dbReference type="Pfam" id="PF00891">
    <property type="entry name" value="Methyltransf_2"/>
    <property type="match status" value="1"/>
</dbReference>
<dbReference type="InterPro" id="IPR012967">
    <property type="entry name" value="COMT_dimerisation"/>
</dbReference>
<dbReference type="GO" id="GO:0032259">
    <property type="term" value="P:methylation"/>
    <property type="evidence" value="ECO:0007669"/>
    <property type="project" value="UniProtKB-KW"/>
</dbReference>
<dbReference type="OrthoDB" id="1606438at2759"/>
<feature type="chain" id="PRO_5040802006" description="S-adenosyl-L-methionine-dependent methyltransferase" evidence="4">
    <location>
        <begin position="30"/>
        <end position="449"/>
    </location>
</feature>
<evidence type="ECO:0000259" key="5">
    <source>
        <dbReference type="Pfam" id="PF00891"/>
    </source>
</evidence>